<dbReference type="PANTHER" id="PTHR34989:SF1">
    <property type="entry name" value="PROTEIN HDED"/>
    <property type="match status" value="1"/>
</dbReference>
<dbReference type="PANTHER" id="PTHR34989">
    <property type="entry name" value="PROTEIN HDED"/>
    <property type="match status" value="1"/>
</dbReference>
<dbReference type="Proteomes" id="UP001185659">
    <property type="component" value="Unassembled WGS sequence"/>
</dbReference>
<dbReference type="RefSeq" id="WP_317561933.1">
    <property type="nucleotide sequence ID" value="NZ_JAWLIP010000007.1"/>
</dbReference>
<evidence type="ECO:0000313" key="3">
    <source>
        <dbReference type="Proteomes" id="UP001185659"/>
    </source>
</evidence>
<dbReference type="InterPro" id="IPR052712">
    <property type="entry name" value="Acid_resist_chaperone_HdeD"/>
</dbReference>
<comment type="caution">
    <text evidence="2">The sequence shown here is derived from an EMBL/GenBank/DDBJ whole genome shotgun (WGS) entry which is preliminary data.</text>
</comment>
<keyword evidence="1" id="KW-0472">Membrane</keyword>
<keyword evidence="1" id="KW-0812">Transmembrane</keyword>
<feature type="transmembrane region" description="Helical" evidence="1">
    <location>
        <begin position="143"/>
        <end position="161"/>
    </location>
</feature>
<feature type="transmembrane region" description="Helical" evidence="1">
    <location>
        <begin position="86"/>
        <end position="106"/>
    </location>
</feature>
<keyword evidence="1" id="KW-1133">Transmembrane helix</keyword>
<evidence type="ECO:0000313" key="2">
    <source>
        <dbReference type="EMBL" id="MDV6227788.1"/>
    </source>
</evidence>
<accession>A0ABU4ANH0</accession>
<gene>
    <name evidence="2" type="ORF">R2G56_15920</name>
</gene>
<organism evidence="2 3">
    <name type="scientific">Nitratireductor aquimarinus</name>
    <dbReference type="NCBI Taxonomy" id="889300"/>
    <lineage>
        <taxon>Bacteria</taxon>
        <taxon>Pseudomonadati</taxon>
        <taxon>Pseudomonadota</taxon>
        <taxon>Alphaproteobacteria</taxon>
        <taxon>Hyphomicrobiales</taxon>
        <taxon>Phyllobacteriaceae</taxon>
        <taxon>Nitratireductor</taxon>
    </lineage>
</organism>
<feature type="transmembrane region" description="Helical" evidence="1">
    <location>
        <begin position="30"/>
        <end position="50"/>
    </location>
</feature>
<feature type="transmembrane region" description="Helical" evidence="1">
    <location>
        <begin position="118"/>
        <end position="137"/>
    </location>
</feature>
<protein>
    <submittedName>
        <fullName evidence="2">DUF308 domain-containing protein</fullName>
    </submittedName>
</protein>
<dbReference type="InterPro" id="IPR005325">
    <property type="entry name" value="DUF308_memb"/>
</dbReference>
<keyword evidence="3" id="KW-1185">Reference proteome</keyword>
<name>A0ABU4ANH0_9HYPH</name>
<reference evidence="2 3" key="1">
    <citation type="submission" date="2023-10" db="EMBL/GenBank/DDBJ databases">
        <authorList>
            <person name="Venkata Ramana C."/>
            <person name="Sasikala C."/>
            <person name="Dhurka M."/>
        </authorList>
    </citation>
    <scope>NUCLEOTIDE SEQUENCE [LARGE SCALE GENOMIC DNA]</scope>
    <source>
        <strain evidence="2 3">KCTC 32151</strain>
    </source>
</reference>
<feature type="transmembrane region" description="Helical" evidence="1">
    <location>
        <begin position="62"/>
        <end position="80"/>
    </location>
</feature>
<evidence type="ECO:0000256" key="1">
    <source>
        <dbReference type="SAM" id="Phobius"/>
    </source>
</evidence>
<dbReference type="EMBL" id="JAWLIP010000007">
    <property type="protein sequence ID" value="MDV6227788.1"/>
    <property type="molecule type" value="Genomic_DNA"/>
</dbReference>
<proteinExistence type="predicted"/>
<sequence length="170" mass="17429">MKHWMLWLLAGVVALVGGLAALFNLNSASNLTITLGGWALIIVGALQGWAAYKAKDVRTMTGAGLLAAAALFLGVSLLFGPFGDGSILRVLLGVFLLASGLGKVWMGRSLRGDTVFPALLVAGGVSAVLGLIVLMGLSLNFGLIVALELLASGAALVLLSLRLRQHAPKG</sequence>
<dbReference type="Pfam" id="PF03729">
    <property type="entry name" value="DUF308"/>
    <property type="match status" value="1"/>
</dbReference>